<comment type="subcellular location">
    <subcellularLocation>
        <location evidence="4 6">Cytoplasm</location>
    </subcellularLocation>
</comment>
<keyword evidence="10" id="KW-1185">Reference proteome</keyword>
<evidence type="ECO:0000259" key="7">
    <source>
        <dbReference type="Pfam" id="PF00707"/>
    </source>
</evidence>
<dbReference type="GO" id="GO:0003743">
    <property type="term" value="F:translation initiation factor activity"/>
    <property type="evidence" value="ECO:0007669"/>
    <property type="project" value="UniProtKB-UniRule"/>
</dbReference>
<keyword evidence="2 4" id="KW-0396">Initiation factor</keyword>
<dbReference type="Pfam" id="PF00707">
    <property type="entry name" value="IF3_C"/>
    <property type="match status" value="1"/>
</dbReference>
<dbReference type="STRING" id="349161.Dred_1613"/>
<dbReference type="SUPFAM" id="SSF55200">
    <property type="entry name" value="Translation initiation factor IF3, C-terminal domain"/>
    <property type="match status" value="1"/>
</dbReference>
<evidence type="ECO:0000256" key="2">
    <source>
        <dbReference type="ARBA" id="ARBA00022540"/>
    </source>
</evidence>
<dbReference type="Gene3D" id="3.30.110.10">
    <property type="entry name" value="Translation initiation factor 3 (IF-3), C-terminal domain"/>
    <property type="match status" value="1"/>
</dbReference>
<dbReference type="InterPro" id="IPR001288">
    <property type="entry name" value="Translation_initiation_fac_3"/>
</dbReference>
<dbReference type="Proteomes" id="UP000001556">
    <property type="component" value="Chromosome"/>
</dbReference>
<feature type="domain" description="Translation initiation factor 3 N-terminal" evidence="8">
    <location>
        <begin position="1"/>
        <end position="48"/>
    </location>
</feature>
<evidence type="ECO:0000313" key="9">
    <source>
        <dbReference type="EMBL" id="ABO50141.1"/>
    </source>
</evidence>
<evidence type="ECO:0000256" key="6">
    <source>
        <dbReference type="RuleBase" id="RU000646"/>
    </source>
</evidence>
<evidence type="ECO:0000313" key="10">
    <source>
        <dbReference type="Proteomes" id="UP000001556"/>
    </source>
</evidence>
<name>A4J4Y8_DESRM</name>
<dbReference type="NCBIfam" id="TIGR00168">
    <property type="entry name" value="infC"/>
    <property type="match status" value="1"/>
</dbReference>
<dbReference type="InterPro" id="IPR019814">
    <property type="entry name" value="Translation_initiation_fac_3_N"/>
</dbReference>
<dbReference type="Pfam" id="PF05198">
    <property type="entry name" value="IF3_N"/>
    <property type="match status" value="1"/>
</dbReference>
<feature type="domain" description="Translation initiation factor 3 C-terminal" evidence="7">
    <location>
        <begin position="55"/>
        <end position="140"/>
    </location>
</feature>
<dbReference type="HAMAP" id="MF_00080">
    <property type="entry name" value="IF_3"/>
    <property type="match status" value="1"/>
</dbReference>
<gene>
    <name evidence="4" type="primary">infC</name>
    <name evidence="9" type="ordered locus">Dred_1613</name>
</gene>
<comment type="function">
    <text evidence="4 6">IF-3 binds to the 30S ribosomal subunit and shifts the equilibrium between 70S ribosomes and their 50S and 30S subunits in favor of the free subunits, thus enhancing the availability of 30S subunits on which protein synthesis initiation begins.</text>
</comment>
<keyword evidence="4" id="KW-0963">Cytoplasm</keyword>
<comment type="subunit">
    <text evidence="4 6">Monomer.</text>
</comment>
<dbReference type="eggNOG" id="COG0290">
    <property type="taxonomic scope" value="Bacteria"/>
</dbReference>
<dbReference type="FunFam" id="3.30.110.10:FF:000001">
    <property type="entry name" value="Translation initiation factor IF-3"/>
    <property type="match status" value="1"/>
</dbReference>
<dbReference type="PANTHER" id="PTHR10938:SF0">
    <property type="entry name" value="TRANSLATION INITIATION FACTOR IF-3, MITOCHONDRIAL"/>
    <property type="match status" value="1"/>
</dbReference>
<dbReference type="InterPro" id="IPR019815">
    <property type="entry name" value="Translation_initiation_fac_3_C"/>
</dbReference>
<comment type="similarity">
    <text evidence="1 4 6">Belongs to the IF-3 family.</text>
</comment>
<dbReference type="InterPro" id="IPR019813">
    <property type="entry name" value="Translation_initiation_fac3_CS"/>
</dbReference>
<evidence type="ECO:0000256" key="5">
    <source>
        <dbReference type="NCBIfam" id="TIGR00168"/>
    </source>
</evidence>
<sequence>MSTKEALRLAEEKQLDLVEVAAQAKPPVCRIMDYGKFKYEQSKREKEAKKRQRIIQVKEVKLRPRIEDHDYSTKSKNAERFLKDGDKVKVTIMFRGREIVHTELGRALLERLAQDLKDICIVERHPKLEGKNMIMILAPKNEKQD</sequence>
<dbReference type="GO" id="GO:0005829">
    <property type="term" value="C:cytosol"/>
    <property type="evidence" value="ECO:0007669"/>
    <property type="project" value="TreeGrafter"/>
</dbReference>
<dbReference type="AlphaFoldDB" id="A4J4Y8"/>
<dbReference type="PANTHER" id="PTHR10938">
    <property type="entry name" value="TRANSLATION INITIATION FACTOR IF-3"/>
    <property type="match status" value="1"/>
</dbReference>
<dbReference type="EMBL" id="CP000612">
    <property type="protein sequence ID" value="ABO50141.1"/>
    <property type="molecule type" value="Genomic_DNA"/>
</dbReference>
<reference evidence="9 10" key="1">
    <citation type="submission" date="2007-03" db="EMBL/GenBank/DDBJ databases">
        <title>Complete sequence of Desulfotomaculum reducens MI-1.</title>
        <authorList>
            <consortium name="US DOE Joint Genome Institute"/>
            <person name="Copeland A."/>
            <person name="Lucas S."/>
            <person name="Lapidus A."/>
            <person name="Barry K."/>
            <person name="Detter J.C."/>
            <person name="Glavina del Rio T."/>
            <person name="Hammon N."/>
            <person name="Israni S."/>
            <person name="Dalin E."/>
            <person name="Tice H."/>
            <person name="Pitluck S."/>
            <person name="Sims D."/>
            <person name="Brettin T."/>
            <person name="Bruce D."/>
            <person name="Han C."/>
            <person name="Tapia R."/>
            <person name="Schmutz J."/>
            <person name="Larimer F."/>
            <person name="Land M."/>
            <person name="Hauser L."/>
            <person name="Kyrpides N."/>
            <person name="Kim E."/>
            <person name="Tebo B.M."/>
            <person name="Richardson P."/>
        </authorList>
    </citation>
    <scope>NUCLEOTIDE SEQUENCE [LARGE SCALE GENOMIC DNA]</scope>
    <source>
        <strain evidence="9 10">MI-1</strain>
    </source>
</reference>
<evidence type="ECO:0000256" key="4">
    <source>
        <dbReference type="HAMAP-Rule" id="MF_00080"/>
    </source>
</evidence>
<evidence type="ECO:0000256" key="1">
    <source>
        <dbReference type="ARBA" id="ARBA00005439"/>
    </source>
</evidence>
<dbReference type="InterPro" id="IPR036787">
    <property type="entry name" value="T_IF-3_N_sf"/>
</dbReference>
<organism evidence="9 10">
    <name type="scientific">Desulforamulus reducens (strain ATCC BAA-1160 / DSM 100696 / MI-1)</name>
    <name type="common">Desulfotomaculum reducens</name>
    <dbReference type="NCBI Taxonomy" id="349161"/>
    <lineage>
        <taxon>Bacteria</taxon>
        <taxon>Bacillati</taxon>
        <taxon>Bacillota</taxon>
        <taxon>Clostridia</taxon>
        <taxon>Eubacteriales</taxon>
        <taxon>Peptococcaceae</taxon>
        <taxon>Desulforamulus</taxon>
    </lineage>
</organism>
<evidence type="ECO:0000256" key="3">
    <source>
        <dbReference type="ARBA" id="ARBA00022917"/>
    </source>
</evidence>
<proteinExistence type="inferred from homology"/>
<dbReference type="GO" id="GO:0043022">
    <property type="term" value="F:ribosome binding"/>
    <property type="evidence" value="ECO:0007669"/>
    <property type="project" value="TreeGrafter"/>
</dbReference>
<dbReference type="PROSITE" id="PS00938">
    <property type="entry name" value="IF3"/>
    <property type="match status" value="1"/>
</dbReference>
<accession>A4J4Y8</accession>
<dbReference type="HOGENOM" id="CLU_054919_3_2_9"/>
<dbReference type="Gene3D" id="3.10.20.80">
    <property type="entry name" value="Translation initiation factor 3 (IF-3), N-terminal domain"/>
    <property type="match status" value="1"/>
</dbReference>
<dbReference type="GO" id="GO:0032790">
    <property type="term" value="P:ribosome disassembly"/>
    <property type="evidence" value="ECO:0007669"/>
    <property type="project" value="TreeGrafter"/>
</dbReference>
<dbReference type="KEGG" id="drm:Dred_1613"/>
<dbReference type="GO" id="GO:0016020">
    <property type="term" value="C:membrane"/>
    <property type="evidence" value="ECO:0007669"/>
    <property type="project" value="TreeGrafter"/>
</dbReference>
<dbReference type="InterPro" id="IPR036788">
    <property type="entry name" value="T_IF-3_C_sf"/>
</dbReference>
<dbReference type="SUPFAM" id="SSF54364">
    <property type="entry name" value="Translation initiation factor IF3, N-terminal domain"/>
    <property type="match status" value="1"/>
</dbReference>
<protein>
    <recommendedName>
        <fullName evidence="4 5">Translation initiation factor IF-3</fullName>
    </recommendedName>
</protein>
<evidence type="ECO:0000259" key="8">
    <source>
        <dbReference type="Pfam" id="PF05198"/>
    </source>
</evidence>
<keyword evidence="3 4" id="KW-0648">Protein biosynthesis</keyword>